<dbReference type="EMBL" id="UOFZ01000103">
    <property type="protein sequence ID" value="VAX13159.1"/>
    <property type="molecule type" value="Genomic_DNA"/>
</dbReference>
<gene>
    <name evidence="1" type="ORF">MNBD_GAMMA24-2560</name>
</gene>
<evidence type="ECO:0000313" key="1">
    <source>
        <dbReference type="EMBL" id="VAX13159.1"/>
    </source>
</evidence>
<proteinExistence type="predicted"/>
<reference evidence="1" key="1">
    <citation type="submission" date="2018-06" db="EMBL/GenBank/DDBJ databases">
        <authorList>
            <person name="Zhirakovskaya E."/>
        </authorList>
    </citation>
    <scope>NUCLEOTIDE SEQUENCE</scope>
</reference>
<name>A0A3B1B4A6_9ZZZZ</name>
<protein>
    <submittedName>
        <fullName evidence="1">Uncharacterized protein</fullName>
    </submittedName>
</protein>
<accession>A0A3B1B4A6</accession>
<dbReference type="AlphaFoldDB" id="A0A3B1B4A6"/>
<sequence>MSESEKPIHRLVLHPQNADYTPDSSETIRETLQKTGFIAEPCRLSDGQTASTDQDFLVGEQFLQMLTFMGCSPNINLAPQHEGDRDYCHIVLSPVYAQVHFRSHERDVFARCPKCGRRDANWPALIERWQRNSTLKKYVCPHCYESMSLYDLRWRQMAGFGRFFIDVLSIFPQEGIPTSQLMSALENVSAQPWTYFFSNR</sequence>
<organism evidence="1">
    <name type="scientific">hydrothermal vent metagenome</name>
    <dbReference type="NCBI Taxonomy" id="652676"/>
    <lineage>
        <taxon>unclassified sequences</taxon>
        <taxon>metagenomes</taxon>
        <taxon>ecological metagenomes</taxon>
    </lineage>
</organism>